<evidence type="ECO:0000259" key="2">
    <source>
        <dbReference type="Pfam" id="PF04965"/>
    </source>
</evidence>
<dbReference type="Proteomes" id="UP000027987">
    <property type="component" value="Chromosome"/>
</dbReference>
<dbReference type="KEGG" id="dja:HY57_13745"/>
<gene>
    <name evidence="3" type="ORF">HY57_13745</name>
</gene>
<dbReference type="PANTHER" id="PTHR38595">
    <property type="entry name" value="CYTOPLASMIC PROTEIN-RELATED"/>
    <property type="match status" value="1"/>
</dbReference>
<proteinExistence type="predicted"/>
<evidence type="ECO:0000256" key="1">
    <source>
        <dbReference type="SAM" id="MobiDB-lite"/>
    </source>
</evidence>
<dbReference type="InterPro" id="IPR017737">
    <property type="entry name" value="TssE1-like"/>
</dbReference>
<sequence length="167" mass="18586">MAELTTQERLQPSLLDRLTDDEPGKTEESRDKRVISATRLRECVTRDMSWLLNCVNLGVSVDLEPYPDVARSVLNFGIPDLTGVALSGIDADALQREIRDAILAFEPRLTGSSLRVTVHANAGRMDRQSLMFDIESEMWAQPLPLNLYLKTEVDLETGKLAVTESLG</sequence>
<organism evidence="3 4">
    <name type="scientific">Dyella japonica A8</name>
    <dbReference type="NCBI Taxonomy" id="1217721"/>
    <lineage>
        <taxon>Bacteria</taxon>
        <taxon>Pseudomonadati</taxon>
        <taxon>Pseudomonadota</taxon>
        <taxon>Gammaproteobacteria</taxon>
        <taxon>Lysobacterales</taxon>
        <taxon>Rhodanobacteraceae</taxon>
        <taxon>Dyella</taxon>
    </lineage>
</organism>
<dbReference type="PANTHER" id="PTHR38595:SF1">
    <property type="entry name" value="TYPE VI SECRETION SYSTEM COMPONENT TSSE1"/>
    <property type="match status" value="1"/>
</dbReference>
<reference evidence="3 4" key="1">
    <citation type="submission" date="2014-07" db="EMBL/GenBank/DDBJ databases">
        <title>Complete Genome Sequence of Dyella japonica Strain A8 Isolated from Malaysian Tropical Soil.</title>
        <authorList>
            <person name="Hui R.K.H."/>
            <person name="Chen J.-W."/>
            <person name="Chan K.-G."/>
            <person name="Leung F.C.C."/>
        </authorList>
    </citation>
    <scope>NUCLEOTIDE SEQUENCE [LARGE SCALE GENOMIC DNA]</scope>
    <source>
        <strain evidence="3 4">A8</strain>
    </source>
</reference>
<dbReference type="OrthoDB" id="119583at2"/>
<protein>
    <recommendedName>
        <fullName evidence="2">IraD/Gp25-like domain-containing protein</fullName>
    </recommendedName>
</protein>
<dbReference type="STRING" id="1217721.HY57_13745"/>
<dbReference type="InterPro" id="IPR053176">
    <property type="entry name" value="T6SS_TssE1-like"/>
</dbReference>
<dbReference type="HOGENOM" id="CLU_102944_0_0_6"/>
<feature type="compositionally biased region" description="Polar residues" evidence="1">
    <location>
        <begin position="1"/>
        <end position="10"/>
    </location>
</feature>
<dbReference type="AlphaFoldDB" id="A0A075K3G0"/>
<dbReference type="EMBL" id="CP008884">
    <property type="protein sequence ID" value="AIF48237.1"/>
    <property type="molecule type" value="Genomic_DNA"/>
</dbReference>
<dbReference type="PATRIC" id="fig|1217721.7.peg.2835"/>
<dbReference type="RefSeq" id="WP_019467499.1">
    <property type="nucleotide sequence ID" value="NZ_ALOY01000184.1"/>
</dbReference>
<feature type="domain" description="IraD/Gp25-like" evidence="2">
    <location>
        <begin position="39"/>
        <end position="142"/>
    </location>
</feature>
<dbReference type="InterPro" id="IPR007048">
    <property type="entry name" value="IraD/Gp25-like"/>
</dbReference>
<dbReference type="Pfam" id="PF04965">
    <property type="entry name" value="GPW_gp25"/>
    <property type="match status" value="1"/>
</dbReference>
<evidence type="ECO:0000313" key="3">
    <source>
        <dbReference type="EMBL" id="AIF48237.1"/>
    </source>
</evidence>
<feature type="compositionally biased region" description="Basic and acidic residues" evidence="1">
    <location>
        <begin position="17"/>
        <end position="31"/>
    </location>
</feature>
<evidence type="ECO:0000313" key="4">
    <source>
        <dbReference type="Proteomes" id="UP000027987"/>
    </source>
</evidence>
<keyword evidence="4" id="KW-1185">Reference proteome</keyword>
<dbReference type="NCBIfam" id="TIGR03357">
    <property type="entry name" value="VI_zyme"/>
    <property type="match status" value="1"/>
</dbReference>
<feature type="region of interest" description="Disordered" evidence="1">
    <location>
        <begin position="1"/>
        <end position="31"/>
    </location>
</feature>
<accession>A0A075K3G0</accession>
<name>A0A075K3G0_9GAMM</name>
<dbReference type="SUPFAM" id="SSF160719">
    <property type="entry name" value="gpW/gp25-like"/>
    <property type="match status" value="1"/>
</dbReference>